<name>A0A1J4JY72_9EUKA</name>
<evidence type="ECO:0000313" key="2">
    <source>
        <dbReference type="Proteomes" id="UP000179807"/>
    </source>
</evidence>
<keyword evidence="2" id="KW-1185">Reference proteome</keyword>
<organism evidence="1 2">
    <name type="scientific">Tritrichomonas foetus</name>
    <dbReference type="NCBI Taxonomy" id="1144522"/>
    <lineage>
        <taxon>Eukaryota</taxon>
        <taxon>Metamonada</taxon>
        <taxon>Parabasalia</taxon>
        <taxon>Tritrichomonadida</taxon>
        <taxon>Tritrichomonadidae</taxon>
        <taxon>Tritrichomonas</taxon>
    </lineage>
</organism>
<dbReference type="VEuPathDB" id="TrichDB:TRFO_30730"/>
<dbReference type="Proteomes" id="UP000179807">
    <property type="component" value="Unassembled WGS sequence"/>
</dbReference>
<proteinExistence type="predicted"/>
<protein>
    <submittedName>
        <fullName evidence="1">Uncharacterized protein</fullName>
    </submittedName>
</protein>
<dbReference type="AlphaFoldDB" id="A0A1J4JY72"/>
<accession>A0A1J4JY72</accession>
<gene>
    <name evidence="1" type="ORF">TRFO_30730</name>
</gene>
<sequence length="498" mass="57926">MLYIILESLYVNNRFKYFNFFGVNVTDLKTFYEFLYRAFQLFEKKSLLTNSYFRNFSPSFRMKHVTFGAIPNGEVEAKRTKKRKQYMTDALKRIQNMVKLENPEEFKLSLSRSMEFANVLSNSLVHDNNLISLEVDGKKFKDVYFELTPLMISKHLTIKKFASLIQSDELEQFAEDIFWLVLYDILQTRALNKYLSMTRARLYNVLSMRFSTLRRNLYLTPATTYDRIIEFFGALIASTILILMLHSHLETELYCNVNLVLRIENSVRQLLVGFSSPNINSFHTIVFELIPEEIKTSVPTRLNIGGDNYNKDLTNTISYEPQIANEWNSRRNCLFQATSQTGLMANALKLRGTSAPLPTKSHRVARGSVEKSQLPIAKAMKIVSSVDDIVSKHEEGTRGFLDEMRQHEKDYFASPHLIPNPPKIGVSFDNFQPDMSLPGVFQETMRSPRRYKLDNMPPRKQRLIDIDQVNSELEFVRTELHDEIKNNLPQQNFIYASE</sequence>
<evidence type="ECO:0000313" key="1">
    <source>
        <dbReference type="EMBL" id="OHT02221.1"/>
    </source>
</evidence>
<dbReference type="RefSeq" id="XP_068355357.1">
    <property type="nucleotide sequence ID" value="XM_068507518.1"/>
</dbReference>
<dbReference type="GeneID" id="94842222"/>
<dbReference type="EMBL" id="MLAK01000876">
    <property type="protein sequence ID" value="OHT02221.1"/>
    <property type="molecule type" value="Genomic_DNA"/>
</dbReference>
<reference evidence="1" key="1">
    <citation type="submission" date="2016-10" db="EMBL/GenBank/DDBJ databases">
        <authorList>
            <person name="Benchimol M."/>
            <person name="Almeida L.G."/>
            <person name="Vasconcelos A.T."/>
            <person name="Perreira-Neves A."/>
            <person name="Rosa I.A."/>
            <person name="Tasca T."/>
            <person name="Bogo M.R."/>
            <person name="de Souza W."/>
        </authorList>
    </citation>
    <scope>NUCLEOTIDE SEQUENCE [LARGE SCALE GENOMIC DNA]</scope>
    <source>
        <strain evidence="1">K</strain>
    </source>
</reference>
<comment type="caution">
    <text evidence="1">The sequence shown here is derived from an EMBL/GenBank/DDBJ whole genome shotgun (WGS) entry which is preliminary data.</text>
</comment>